<sequence length="91" mass="10537">MLLNTGLPYPSRELGHGAQAKARRATRQAGFTEPANTSQSWQWKDYGPVQLRPNKSSDWLALSDHHLFIRFRFRIFSRPIFLFSICLNICT</sequence>
<feature type="region of interest" description="Disordered" evidence="1">
    <location>
        <begin position="1"/>
        <end position="39"/>
    </location>
</feature>
<comment type="caution">
    <text evidence="2">The sequence shown here is derived from an EMBL/GenBank/DDBJ whole genome shotgun (WGS) entry which is preliminary data.</text>
</comment>
<dbReference type="AlphaFoldDB" id="A0AAV6JYQ6"/>
<evidence type="ECO:0000313" key="2">
    <source>
        <dbReference type="EMBL" id="KAG5545252.1"/>
    </source>
</evidence>
<keyword evidence="3" id="KW-1185">Reference proteome</keyword>
<proteinExistence type="predicted"/>
<dbReference type="Proteomes" id="UP000823749">
    <property type="component" value="Chromosome 6"/>
</dbReference>
<evidence type="ECO:0000256" key="1">
    <source>
        <dbReference type="SAM" id="MobiDB-lite"/>
    </source>
</evidence>
<reference evidence="2 3" key="1">
    <citation type="submission" date="2020-08" db="EMBL/GenBank/DDBJ databases">
        <title>Plant Genome Project.</title>
        <authorList>
            <person name="Zhang R.-G."/>
        </authorList>
    </citation>
    <scope>NUCLEOTIDE SEQUENCE [LARGE SCALE GENOMIC DNA]</scope>
    <source>
        <strain evidence="2">WSP0</strain>
        <tissue evidence="2">Leaf</tissue>
    </source>
</reference>
<name>A0AAV6JYQ6_9ERIC</name>
<accession>A0AAV6JYQ6</accession>
<protein>
    <submittedName>
        <fullName evidence="2">Uncharacterized protein</fullName>
    </submittedName>
</protein>
<dbReference type="AntiFam" id="ANF00038">
    <property type="entry name" value="Overlaps SRP RNA, same strand"/>
</dbReference>
<organism evidence="2 3">
    <name type="scientific">Rhododendron griersonianum</name>
    <dbReference type="NCBI Taxonomy" id="479676"/>
    <lineage>
        <taxon>Eukaryota</taxon>
        <taxon>Viridiplantae</taxon>
        <taxon>Streptophyta</taxon>
        <taxon>Embryophyta</taxon>
        <taxon>Tracheophyta</taxon>
        <taxon>Spermatophyta</taxon>
        <taxon>Magnoliopsida</taxon>
        <taxon>eudicotyledons</taxon>
        <taxon>Gunneridae</taxon>
        <taxon>Pentapetalae</taxon>
        <taxon>asterids</taxon>
        <taxon>Ericales</taxon>
        <taxon>Ericaceae</taxon>
        <taxon>Ericoideae</taxon>
        <taxon>Rhodoreae</taxon>
        <taxon>Rhododendron</taxon>
    </lineage>
</organism>
<gene>
    <name evidence="2" type="ORF">RHGRI_017646</name>
</gene>
<evidence type="ECO:0000313" key="3">
    <source>
        <dbReference type="Proteomes" id="UP000823749"/>
    </source>
</evidence>
<dbReference type="EMBL" id="JACTNZ010000006">
    <property type="protein sequence ID" value="KAG5545252.1"/>
    <property type="molecule type" value="Genomic_DNA"/>
</dbReference>